<evidence type="ECO:0000313" key="2">
    <source>
        <dbReference type="EMBL" id="MDT7845643.1"/>
    </source>
</evidence>
<protein>
    <submittedName>
        <fullName evidence="2">Uncharacterized protein</fullName>
    </submittedName>
</protein>
<dbReference type="RefSeq" id="WP_314205839.1">
    <property type="nucleotide sequence ID" value="NZ_JAVTLL010000027.1"/>
</dbReference>
<keyword evidence="1" id="KW-0175">Coiled coil</keyword>
<organism evidence="2 3">
    <name type="scientific">Streptomyces justiciae</name>
    <dbReference type="NCBI Taxonomy" id="2780140"/>
    <lineage>
        <taxon>Bacteria</taxon>
        <taxon>Bacillati</taxon>
        <taxon>Actinomycetota</taxon>
        <taxon>Actinomycetes</taxon>
        <taxon>Kitasatosporales</taxon>
        <taxon>Streptomycetaceae</taxon>
        <taxon>Streptomyces</taxon>
    </lineage>
</organism>
<evidence type="ECO:0000256" key="1">
    <source>
        <dbReference type="SAM" id="Coils"/>
    </source>
</evidence>
<keyword evidence="3" id="KW-1185">Reference proteome</keyword>
<proteinExistence type="predicted"/>
<name>A0ABU3M4I1_9ACTN</name>
<reference evidence="3" key="1">
    <citation type="submission" date="2023-07" db="EMBL/GenBank/DDBJ databases">
        <title>Draft genome sequence of the endophytic actinobacterium Streptomyces justiciae WPN32, a potential antibiotic producer.</title>
        <authorList>
            <person name="Yasawong M."/>
            <person name="Pana W."/>
            <person name="Ganta P."/>
            <person name="Santapan N."/>
            <person name="Songngamsuk T."/>
            <person name="Phatcharaharikarn M."/>
            <person name="Kerdtoob S."/>
            <person name="Nantapong N."/>
        </authorList>
    </citation>
    <scope>NUCLEOTIDE SEQUENCE [LARGE SCALE GENOMIC DNA]</scope>
    <source>
        <strain evidence="3">WPN32</strain>
    </source>
</reference>
<accession>A0ABU3M4I1</accession>
<gene>
    <name evidence="2" type="ORF">RQC66_33510</name>
</gene>
<sequence>MLQENTENRDDLLATVLSLTAEAAALEGRIQMLREELAAVDARTGAITESLRRLAPFDADTSADSAKAEEGRLRFAHGRRRVDIASRGCGRPATGRR</sequence>
<evidence type="ECO:0000313" key="3">
    <source>
        <dbReference type="Proteomes" id="UP001257948"/>
    </source>
</evidence>
<dbReference type="EMBL" id="JAVTLL010000027">
    <property type="protein sequence ID" value="MDT7845643.1"/>
    <property type="molecule type" value="Genomic_DNA"/>
</dbReference>
<feature type="coiled-coil region" evidence="1">
    <location>
        <begin position="16"/>
        <end position="43"/>
    </location>
</feature>
<comment type="caution">
    <text evidence="2">The sequence shown here is derived from an EMBL/GenBank/DDBJ whole genome shotgun (WGS) entry which is preliminary data.</text>
</comment>
<dbReference type="Proteomes" id="UP001257948">
    <property type="component" value="Unassembled WGS sequence"/>
</dbReference>